<reference evidence="1 2" key="1">
    <citation type="journal article" date="2015" name="Genome Announc.">
        <title>Complete Genome Sequence of Spiroplasma kunkelii Strain CR2-3x, Causal Agent of Corn Stunt Disease in Zea mays L.</title>
        <authorList>
            <person name="Davis R.E."/>
            <person name="Shao J."/>
            <person name="Dally E.L."/>
            <person name="Zhao Y."/>
            <person name="Gasparich G.E."/>
            <person name="Gaynor B.J."/>
            <person name="Athey J.C."/>
            <person name="Harrison N.A."/>
            <person name="Donofrio N."/>
        </authorList>
    </citation>
    <scope>NUCLEOTIDE SEQUENCE [LARGE SCALE GENOMIC DNA]</scope>
    <source>
        <strain evidence="1 2">CR2-3x</strain>
    </source>
</reference>
<keyword evidence="2" id="KW-1185">Reference proteome</keyword>
<proteinExistence type="predicted"/>
<gene>
    <name evidence="1" type="ORF">SKUN_00475</name>
</gene>
<dbReference type="EMBL" id="CP010899">
    <property type="protein sequence ID" value="ALA97377.1"/>
    <property type="molecule type" value="Genomic_DNA"/>
</dbReference>
<accession>A0A0K2JG37</accession>
<dbReference type="KEGG" id="skn:SKUN_00475"/>
<dbReference type="Proteomes" id="UP000062963">
    <property type="component" value="Chromosome"/>
</dbReference>
<dbReference type="RefSeq" id="WP_053391569.1">
    <property type="nucleotide sequence ID" value="NZ_CP010899.1"/>
</dbReference>
<name>A0A0K2JG37_SPIKU</name>
<dbReference type="AlphaFoldDB" id="A0A0K2JG37"/>
<dbReference type="PATRIC" id="fig|273035.7.peg.563"/>
<protein>
    <submittedName>
        <fullName evidence="1">Uncharacterized protein</fullName>
    </submittedName>
</protein>
<evidence type="ECO:0000313" key="2">
    <source>
        <dbReference type="Proteomes" id="UP000062963"/>
    </source>
</evidence>
<organism evidence="1 2">
    <name type="scientific">Spiroplasma kunkelii CR2-3x</name>
    <dbReference type="NCBI Taxonomy" id="273035"/>
    <lineage>
        <taxon>Bacteria</taxon>
        <taxon>Bacillati</taxon>
        <taxon>Mycoplasmatota</taxon>
        <taxon>Mollicutes</taxon>
        <taxon>Entomoplasmatales</taxon>
        <taxon>Spiroplasmataceae</taxon>
        <taxon>Spiroplasma</taxon>
    </lineage>
</organism>
<dbReference type="OrthoDB" id="388462at2"/>
<sequence>MEKKYLIKILAKKDATLNYKTAMTLTQKVLAEKTGTVDAKIILCFKWYRPSQEVFESIYSTAVWGTKIAFERYQDLIPNIALKDVVSFKALYKGIMNVFVKIDDEIQAYGENIIAITDYANLLLTIILEITKTNFIRIIFHDEHLDNPNINPFLSYILGGAALGIARWFGYRILHQDDGHELIQKLYIMNINKIKGFDHDNINDILFSIEDLLNYIEKNSYFIEEFSAADQ</sequence>
<dbReference type="STRING" id="273035.SKUN_00475"/>
<evidence type="ECO:0000313" key="1">
    <source>
        <dbReference type="EMBL" id="ALA97377.1"/>
    </source>
</evidence>